<dbReference type="KEGG" id="dcb:C3Y92_09185"/>
<dbReference type="InterPro" id="IPR011761">
    <property type="entry name" value="ATP-grasp"/>
</dbReference>
<dbReference type="SUPFAM" id="SSF56059">
    <property type="entry name" value="Glutathione synthetase ATP-binding domain-like"/>
    <property type="match status" value="1"/>
</dbReference>
<organism evidence="6 7">
    <name type="scientific">Solidesulfovibrio carbinolicus</name>
    <dbReference type="NCBI Taxonomy" id="296842"/>
    <lineage>
        <taxon>Bacteria</taxon>
        <taxon>Pseudomonadati</taxon>
        <taxon>Thermodesulfobacteriota</taxon>
        <taxon>Desulfovibrionia</taxon>
        <taxon>Desulfovibrionales</taxon>
        <taxon>Desulfovibrionaceae</taxon>
        <taxon>Solidesulfovibrio</taxon>
    </lineage>
</organism>
<dbReference type="AlphaFoldDB" id="A0A4V0YRE1"/>
<dbReference type="GO" id="GO:0046872">
    <property type="term" value="F:metal ion binding"/>
    <property type="evidence" value="ECO:0007669"/>
    <property type="project" value="InterPro"/>
</dbReference>
<accession>A0A4V0YRE1</accession>
<evidence type="ECO:0000259" key="5">
    <source>
        <dbReference type="PROSITE" id="PS50975"/>
    </source>
</evidence>
<keyword evidence="3 4" id="KW-0067">ATP-binding</keyword>
<dbReference type="Pfam" id="PF13535">
    <property type="entry name" value="ATP-grasp_4"/>
    <property type="match status" value="1"/>
</dbReference>
<evidence type="ECO:0000313" key="7">
    <source>
        <dbReference type="Proteomes" id="UP000293296"/>
    </source>
</evidence>
<evidence type="ECO:0000256" key="2">
    <source>
        <dbReference type="ARBA" id="ARBA00022741"/>
    </source>
</evidence>
<evidence type="ECO:0000256" key="1">
    <source>
        <dbReference type="ARBA" id="ARBA00022598"/>
    </source>
</evidence>
<evidence type="ECO:0000313" key="6">
    <source>
        <dbReference type="EMBL" id="QAZ69482.1"/>
    </source>
</evidence>
<protein>
    <recommendedName>
        <fullName evidence="5">ATP-grasp domain-containing protein</fullName>
    </recommendedName>
</protein>
<keyword evidence="7" id="KW-1185">Reference proteome</keyword>
<keyword evidence="1" id="KW-0436">Ligase</keyword>
<dbReference type="EMBL" id="CP026538">
    <property type="protein sequence ID" value="QAZ69482.1"/>
    <property type="molecule type" value="Genomic_DNA"/>
</dbReference>
<evidence type="ECO:0000256" key="3">
    <source>
        <dbReference type="ARBA" id="ARBA00022840"/>
    </source>
</evidence>
<sequence>MAINLGWEQEPLLDLLGSLNLEIYGVHANDGYYKGIRYHDLLVADPRDLPRLLLFAQKVRPDAVISDQCDYSQFAQAVIASRLGLPGPSLRDAQIGNSKLLQRTLGWQAGLACPCFTLCLDAQDVLRFGREHGYPLIIKPVDNRGSFGVNRVDRESDVAPAFYDALIHSHSRGVLAETFIQGRHLTVDGYVFQGLGPRTLAVATKTKLPQKQSIIDGEITYPGELPPALYDKASAALERTAAALGFGFGFLHGEFILTDAGEVYLTEIANRGGGVFTSEIIVPNVSGIDILSVYVNDCLGTPLLPISGDPNHPGRTPTVMQLFAFSDLQEGIVKKISGIDLLEAREDVLRLKMLIRRGDVVRGIASGADRHGVIIMTAPEPRELKRRLSEALAMLQVTIEKRDAS</sequence>
<dbReference type="InterPro" id="IPR040570">
    <property type="entry name" value="LAL_C2"/>
</dbReference>
<name>A0A4V0YRE1_9BACT</name>
<dbReference type="Pfam" id="PF18603">
    <property type="entry name" value="LAL_C2"/>
    <property type="match status" value="1"/>
</dbReference>
<dbReference type="PANTHER" id="PTHR43585">
    <property type="entry name" value="FUMIPYRROLE BIOSYNTHESIS PROTEIN C"/>
    <property type="match status" value="1"/>
</dbReference>
<feature type="domain" description="ATP-grasp" evidence="5">
    <location>
        <begin position="103"/>
        <end position="299"/>
    </location>
</feature>
<dbReference type="PANTHER" id="PTHR43585:SF2">
    <property type="entry name" value="ATP-GRASP ENZYME FSQD"/>
    <property type="match status" value="1"/>
</dbReference>
<proteinExistence type="predicted"/>
<dbReference type="OrthoDB" id="24041at2"/>
<dbReference type="GO" id="GO:0005524">
    <property type="term" value="F:ATP binding"/>
    <property type="evidence" value="ECO:0007669"/>
    <property type="project" value="UniProtKB-UniRule"/>
</dbReference>
<dbReference type="Proteomes" id="UP000293296">
    <property type="component" value="Chromosome"/>
</dbReference>
<gene>
    <name evidence="6" type="ORF">C3Y92_09185</name>
</gene>
<dbReference type="PROSITE" id="PS50975">
    <property type="entry name" value="ATP_GRASP"/>
    <property type="match status" value="1"/>
</dbReference>
<dbReference type="Gene3D" id="3.30.470.20">
    <property type="entry name" value="ATP-grasp fold, B domain"/>
    <property type="match status" value="1"/>
</dbReference>
<dbReference type="GO" id="GO:0016874">
    <property type="term" value="F:ligase activity"/>
    <property type="evidence" value="ECO:0007669"/>
    <property type="project" value="UniProtKB-KW"/>
</dbReference>
<evidence type="ECO:0000256" key="4">
    <source>
        <dbReference type="PROSITE-ProRule" id="PRU00409"/>
    </source>
</evidence>
<keyword evidence="2 4" id="KW-0547">Nucleotide-binding</keyword>
<reference evidence="6 7" key="1">
    <citation type="submission" date="2018-02" db="EMBL/GenBank/DDBJ databases">
        <title>Genome sequence of Desulfovibrio carbinolicus DSM 3852.</title>
        <authorList>
            <person name="Wilbanks E."/>
            <person name="Skennerton C.T."/>
            <person name="Orphan V.J."/>
        </authorList>
    </citation>
    <scope>NUCLEOTIDE SEQUENCE [LARGE SCALE GENOMIC DNA]</scope>
    <source>
        <strain evidence="6 7">DSM 3852</strain>
    </source>
</reference>
<dbReference type="InterPro" id="IPR052032">
    <property type="entry name" value="ATP-dep_AA_Ligase"/>
</dbReference>